<protein>
    <recommendedName>
        <fullName evidence="3">SpoVT-AbrB domain-containing protein</fullName>
    </recommendedName>
</protein>
<feature type="domain" description="SpoVT-AbrB" evidence="3">
    <location>
        <begin position="636"/>
        <end position="663"/>
    </location>
</feature>
<dbReference type="InterPro" id="IPR043502">
    <property type="entry name" value="DNA/RNA_pol_sf"/>
</dbReference>
<dbReference type="PANTHER" id="PTHR33050">
    <property type="entry name" value="REVERSE TRANSCRIPTASE DOMAIN-CONTAINING PROTEIN"/>
    <property type="match status" value="1"/>
</dbReference>
<evidence type="ECO:0000313" key="4">
    <source>
        <dbReference type="EMBL" id="KAK3277072.1"/>
    </source>
</evidence>
<dbReference type="InterPro" id="IPR052055">
    <property type="entry name" value="Hepadnavirus_pol/RT"/>
</dbReference>
<dbReference type="Gene3D" id="1.10.443.10">
    <property type="entry name" value="Intergrase catalytic core"/>
    <property type="match status" value="1"/>
</dbReference>
<dbReference type="GO" id="GO:0003677">
    <property type="term" value="F:DNA binding"/>
    <property type="evidence" value="ECO:0007669"/>
    <property type="project" value="InterPro"/>
</dbReference>
<evidence type="ECO:0000313" key="5">
    <source>
        <dbReference type="Proteomes" id="UP001190700"/>
    </source>
</evidence>
<evidence type="ECO:0000256" key="2">
    <source>
        <dbReference type="SAM" id="MobiDB-lite"/>
    </source>
</evidence>
<evidence type="ECO:0000259" key="3">
    <source>
        <dbReference type="PROSITE" id="PS51740"/>
    </source>
</evidence>
<keyword evidence="5" id="KW-1185">Reference proteome</keyword>
<dbReference type="AlphaFoldDB" id="A0AAE0GFG1"/>
<organism evidence="4 5">
    <name type="scientific">Cymbomonas tetramitiformis</name>
    <dbReference type="NCBI Taxonomy" id="36881"/>
    <lineage>
        <taxon>Eukaryota</taxon>
        <taxon>Viridiplantae</taxon>
        <taxon>Chlorophyta</taxon>
        <taxon>Pyramimonadophyceae</taxon>
        <taxon>Pyramimonadales</taxon>
        <taxon>Pyramimonadaceae</taxon>
        <taxon>Cymbomonas</taxon>
    </lineage>
</organism>
<gene>
    <name evidence="4" type="ORF">CYMTET_14894</name>
</gene>
<dbReference type="GO" id="GO:0015074">
    <property type="term" value="P:DNA integration"/>
    <property type="evidence" value="ECO:0007669"/>
    <property type="project" value="InterPro"/>
</dbReference>
<evidence type="ECO:0000256" key="1">
    <source>
        <dbReference type="ARBA" id="ARBA00023172"/>
    </source>
</evidence>
<accession>A0AAE0GFG1</accession>
<dbReference type="InterPro" id="IPR013762">
    <property type="entry name" value="Integrase-like_cat_sf"/>
</dbReference>
<dbReference type="Gene3D" id="3.30.70.270">
    <property type="match status" value="1"/>
</dbReference>
<dbReference type="InterPro" id="IPR007159">
    <property type="entry name" value="SpoVT-AbrB_dom"/>
</dbReference>
<dbReference type="Gene3D" id="3.10.10.10">
    <property type="entry name" value="HIV Type 1 Reverse Transcriptase, subunit A, domain 1"/>
    <property type="match status" value="1"/>
</dbReference>
<name>A0AAE0GFG1_9CHLO</name>
<dbReference type="SUPFAM" id="SSF56349">
    <property type="entry name" value="DNA breaking-rejoining enzymes"/>
    <property type="match status" value="1"/>
</dbReference>
<dbReference type="InterPro" id="IPR011010">
    <property type="entry name" value="DNA_brk_join_enz"/>
</dbReference>
<dbReference type="InterPro" id="IPR043128">
    <property type="entry name" value="Rev_trsase/Diguanyl_cyclase"/>
</dbReference>
<dbReference type="EMBL" id="LGRX02006257">
    <property type="protein sequence ID" value="KAK3277072.1"/>
    <property type="molecule type" value="Genomic_DNA"/>
</dbReference>
<dbReference type="SUPFAM" id="SSF56672">
    <property type="entry name" value="DNA/RNA polymerases"/>
    <property type="match status" value="1"/>
</dbReference>
<sequence length="663" mass="74372">MAALDGGRVGSRSWFFPFTGEQPEEPYVVLNYVGEEHEAAMTAELANEMKDEFASVKNAYSLLRPKMHMVKMDLEEAYISLPMASQYCATQCFQWRGVRYMDTRRPFSNRGLPGILMQYTWAIVAWTQAQGVPCVGYLDDFFIVLHDVAEAQEHMHALLLSTEGECHTASIDEERVQQATSKLREVRSEAAAGPLRRGKLESLPGLLAFCSQVAWGLSLYARQGFTLVTAMEGRGRVTVGRGIMQDIKCALTQVDKFWGPVEYIPLLRKNFYLCAKHGIQFRPNYVTSEDNRLTDLLSRLKLEEFHMRWALRRQEVLWRQDRDDWQFSPVLFAEMDEEFGPFTRDACVAASRGNAFCVRSWSAVEDARKQRFDGLNAWANLPFSVMYDILVYFLRCKQMGTGGCFLVLVWKGDEAYELVSEMREVFRPAQELLEELAAAVEGYQDMQCTETTHRGCAGHGTGRPKPMMPITLRDLSAGHGEAVGKAQAWHARAALVREDVLCAEAGDVVWIRVRHSKTVQCVKRYHWVSHLPLAAVPGSRPCPVKALRRLMLVTGDLPEEAPLFQMEGKGKRGRAGADDACGAGGGPERASQAGGAGPARFAGHSLRRGRATAALRLRVDRLCMKLPGNWKPDCWERYCELDDEQRLILPAALSEAAKAKALS</sequence>
<comment type="caution">
    <text evidence="4">The sequence shown here is derived from an EMBL/GenBank/DDBJ whole genome shotgun (WGS) entry which is preliminary data.</text>
</comment>
<keyword evidence="1" id="KW-0233">DNA recombination</keyword>
<dbReference type="PANTHER" id="PTHR33050:SF7">
    <property type="entry name" value="RIBONUCLEASE H"/>
    <property type="match status" value="1"/>
</dbReference>
<reference evidence="4 5" key="1">
    <citation type="journal article" date="2015" name="Genome Biol. Evol.">
        <title>Comparative Genomics of a Bacterivorous Green Alga Reveals Evolutionary Causalities and Consequences of Phago-Mixotrophic Mode of Nutrition.</title>
        <authorList>
            <person name="Burns J.A."/>
            <person name="Paasch A."/>
            <person name="Narechania A."/>
            <person name="Kim E."/>
        </authorList>
    </citation>
    <scope>NUCLEOTIDE SEQUENCE [LARGE SCALE GENOMIC DNA]</scope>
    <source>
        <strain evidence="4 5">PLY_AMNH</strain>
    </source>
</reference>
<dbReference type="GO" id="GO:0006310">
    <property type="term" value="P:DNA recombination"/>
    <property type="evidence" value="ECO:0007669"/>
    <property type="project" value="UniProtKB-KW"/>
</dbReference>
<dbReference type="Proteomes" id="UP001190700">
    <property type="component" value="Unassembled WGS sequence"/>
</dbReference>
<dbReference type="PROSITE" id="PS51740">
    <property type="entry name" value="SPOVT_ABRB"/>
    <property type="match status" value="1"/>
</dbReference>
<proteinExistence type="predicted"/>
<feature type="region of interest" description="Disordered" evidence="2">
    <location>
        <begin position="568"/>
        <end position="602"/>
    </location>
</feature>